<dbReference type="EMBL" id="CH408035">
    <property type="protein sequence ID" value="EAQ83344.1"/>
    <property type="molecule type" value="Genomic_DNA"/>
</dbReference>
<reference evidence="13" key="1">
    <citation type="journal article" date="2015" name="Genome Announc.">
        <title>Draft genome sequence of the cellulolytic fungus Chaetomium globosum.</title>
        <authorList>
            <person name="Cuomo C.A."/>
            <person name="Untereiner W.A."/>
            <person name="Ma L.-J."/>
            <person name="Grabherr M."/>
            <person name="Birren B.W."/>
        </authorList>
    </citation>
    <scope>NUCLEOTIDE SEQUENCE [LARGE SCALE GENOMIC DNA]</scope>
    <source>
        <strain evidence="13">ATCC 6205 / CBS 148.51 / DSM 1962 / NBRC 6347 / NRRL 1970</strain>
    </source>
</reference>
<dbReference type="InterPro" id="IPR015422">
    <property type="entry name" value="PyrdxlP-dep_Trfase_small"/>
</dbReference>
<evidence type="ECO:0000256" key="3">
    <source>
        <dbReference type="ARBA" id="ARBA00004991"/>
    </source>
</evidence>
<dbReference type="STRING" id="306901.Q2GQK6"/>
<dbReference type="InParanoid" id="Q2GQK6"/>
<proteinExistence type="inferred from homology"/>
<protein>
    <recommendedName>
        <fullName evidence="5">serine C-palmitoyltransferase</fullName>
        <ecNumber evidence="5">2.3.1.50</ecNumber>
    </recommendedName>
</protein>
<dbReference type="InterPro" id="IPR015424">
    <property type="entry name" value="PyrdxlP-dep_Trfase"/>
</dbReference>
<dbReference type="InterPro" id="IPR015421">
    <property type="entry name" value="PyrdxlP-dep_Trfase_major"/>
</dbReference>
<dbReference type="VEuPathDB" id="FungiDB:CHGG_09748"/>
<dbReference type="SUPFAM" id="SSF53383">
    <property type="entry name" value="PLP-dependent transferases"/>
    <property type="match status" value="1"/>
</dbReference>
<evidence type="ECO:0000256" key="10">
    <source>
        <dbReference type="ARBA" id="ARBA00023315"/>
    </source>
</evidence>
<dbReference type="GO" id="GO:0046513">
    <property type="term" value="P:ceramide biosynthetic process"/>
    <property type="evidence" value="ECO:0007669"/>
    <property type="project" value="TreeGrafter"/>
</dbReference>
<evidence type="ECO:0000256" key="7">
    <source>
        <dbReference type="ARBA" id="ARBA00022898"/>
    </source>
</evidence>
<comment type="pathway">
    <text evidence="3">Sphingolipid metabolism.</text>
</comment>
<comment type="pathway">
    <text evidence="2">Lipid metabolism; sphingolipid metabolism.</text>
</comment>
<keyword evidence="6" id="KW-0808">Transferase</keyword>
<dbReference type="FunCoup" id="Q2GQK6">
    <property type="interactions" value="802"/>
</dbReference>
<dbReference type="PANTHER" id="PTHR13693:SF2">
    <property type="entry name" value="SERINE PALMITOYLTRANSFERASE 1"/>
    <property type="match status" value="1"/>
</dbReference>
<dbReference type="GO" id="GO:0005783">
    <property type="term" value="C:endoplasmic reticulum"/>
    <property type="evidence" value="ECO:0007669"/>
    <property type="project" value="TreeGrafter"/>
</dbReference>
<dbReference type="FunFam" id="3.40.640.10:FF:000059">
    <property type="entry name" value="Serine palmitoyl CoA transferase subunit LcbA"/>
    <property type="match status" value="1"/>
</dbReference>
<evidence type="ECO:0000256" key="9">
    <source>
        <dbReference type="ARBA" id="ARBA00023098"/>
    </source>
</evidence>
<evidence type="ECO:0000256" key="2">
    <source>
        <dbReference type="ARBA" id="ARBA00004760"/>
    </source>
</evidence>
<organism evidence="12 13">
    <name type="scientific">Chaetomium globosum (strain ATCC 6205 / CBS 148.51 / DSM 1962 / NBRC 6347 / NRRL 1970)</name>
    <name type="common">Soil fungus</name>
    <dbReference type="NCBI Taxonomy" id="306901"/>
    <lineage>
        <taxon>Eukaryota</taxon>
        <taxon>Fungi</taxon>
        <taxon>Dikarya</taxon>
        <taxon>Ascomycota</taxon>
        <taxon>Pezizomycotina</taxon>
        <taxon>Sordariomycetes</taxon>
        <taxon>Sordariomycetidae</taxon>
        <taxon>Sordariales</taxon>
        <taxon>Chaetomiaceae</taxon>
        <taxon>Chaetomium</taxon>
    </lineage>
</organism>
<keyword evidence="9" id="KW-0443">Lipid metabolism</keyword>
<dbReference type="Gene3D" id="3.40.640.10">
    <property type="entry name" value="Type I PLP-dependent aspartate aminotransferase-like (Major domain)"/>
    <property type="match status" value="1"/>
</dbReference>
<evidence type="ECO:0000256" key="5">
    <source>
        <dbReference type="ARBA" id="ARBA00013220"/>
    </source>
</evidence>
<evidence type="ECO:0000313" key="13">
    <source>
        <dbReference type="Proteomes" id="UP000001056"/>
    </source>
</evidence>
<evidence type="ECO:0000256" key="8">
    <source>
        <dbReference type="ARBA" id="ARBA00022919"/>
    </source>
</evidence>
<keyword evidence="7" id="KW-0663">Pyridoxal phosphate</keyword>
<dbReference type="eggNOG" id="KOG1358">
    <property type="taxonomic scope" value="Eukaryota"/>
</dbReference>
<dbReference type="EC" id="2.3.1.50" evidence="5"/>
<dbReference type="Pfam" id="PF00155">
    <property type="entry name" value="Aminotran_1_2"/>
    <property type="match status" value="1"/>
</dbReference>
<comment type="cofactor">
    <cofactor evidence="1">
        <name>pyridoxal 5'-phosphate</name>
        <dbReference type="ChEBI" id="CHEBI:597326"/>
    </cofactor>
</comment>
<dbReference type="GO" id="GO:0046512">
    <property type="term" value="P:sphingosine biosynthetic process"/>
    <property type="evidence" value="ECO:0007669"/>
    <property type="project" value="TreeGrafter"/>
</dbReference>
<dbReference type="AlphaFoldDB" id="Q2GQK6"/>
<feature type="domain" description="Aminotransferase class I/classII large" evidence="11">
    <location>
        <begin position="124"/>
        <end position="494"/>
    </location>
</feature>
<dbReference type="OrthoDB" id="3168162at2759"/>
<dbReference type="GO" id="GO:0030170">
    <property type="term" value="F:pyridoxal phosphate binding"/>
    <property type="evidence" value="ECO:0007669"/>
    <property type="project" value="InterPro"/>
</dbReference>
<dbReference type="Proteomes" id="UP000001056">
    <property type="component" value="Unassembled WGS sequence"/>
</dbReference>
<comment type="similarity">
    <text evidence="4">Belongs to the class-II pyridoxal-phosphate-dependent aminotransferase family.</text>
</comment>
<dbReference type="RefSeq" id="XP_001227675.1">
    <property type="nucleotide sequence ID" value="XM_001227674.1"/>
</dbReference>
<dbReference type="GO" id="GO:0016020">
    <property type="term" value="C:membrane"/>
    <property type="evidence" value="ECO:0007669"/>
    <property type="project" value="GOC"/>
</dbReference>
<gene>
    <name evidence="12" type="ORF">CHGG_09748</name>
</gene>
<dbReference type="InterPro" id="IPR004839">
    <property type="entry name" value="Aminotransferase_I/II_large"/>
</dbReference>
<evidence type="ECO:0000313" key="12">
    <source>
        <dbReference type="EMBL" id="EAQ83344.1"/>
    </source>
</evidence>
<dbReference type="OMA" id="ITIRHAI"/>
<name>Q2GQK6_CHAGB</name>
<dbReference type="Gene3D" id="3.90.1150.10">
    <property type="entry name" value="Aspartate Aminotransferase, domain 1"/>
    <property type="match status" value="1"/>
</dbReference>
<keyword evidence="8" id="KW-0746">Sphingolipid metabolism</keyword>
<keyword evidence="13" id="KW-1185">Reference proteome</keyword>
<evidence type="ECO:0000256" key="1">
    <source>
        <dbReference type="ARBA" id="ARBA00001933"/>
    </source>
</evidence>
<evidence type="ECO:0000259" key="11">
    <source>
        <dbReference type="Pfam" id="PF00155"/>
    </source>
</evidence>
<dbReference type="InterPro" id="IPR050087">
    <property type="entry name" value="AON_synthase_class-II"/>
</dbReference>
<keyword evidence="10" id="KW-0012">Acyltransferase</keyword>
<evidence type="ECO:0000256" key="4">
    <source>
        <dbReference type="ARBA" id="ARBA00008392"/>
    </source>
</evidence>
<accession>Q2GQK6</accession>
<dbReference type="HOGENOM" id="CLU_015846_0_2_1"/>
<dbReference type="GO" id="GO:0004758">
    <property type="term" value="F:serine C-palmitoyltransferase activity"/>
    <property type="evidence" value="ECO:0007669"/>
    <property type="project" value="TreeGrafter"/>
</dbReference>
<dbReference type="GeneID" id="4396897"/>
<evidence type="ECO:0000256" key="6">
    <source>
        <dbReference type="ARBA" id="ARBA00022679"/>
    </source>
</evidence>
<sequence>MDLHEVQAHLDQWLQEAAVTFQKMPGSAVLIRYVQSSYQNDPVRSAIELVLVIFFIRYLLAPSYSTSKQNYVKLTEDEIDELVEEWTPEPLVAPVTAQEEAEMEKLPVLVGPTGPKSKLANGKTVTNLASYNFYNFNANEQIKEKAIQTLRTYGVGPCGPPQFYGTQDVHMKTEADIASYLGTEGCIVYAHSFSTISSVIPSFCKRGDIIVADRGVNYSIRRGLEISRSNVKWYNHGDLEELEQVMRKVVKEQAGKKLTRRFIVTEALFETTGDINNLPKLIELKEKYKFRLMLDETWSFGVLGRTGRGLTEAQNVDPTQVDMIVGSLAGPLCAGGGFCAGAKDVVEHQRVSSTAYTFSAALPAMLAVTASESINLLQSNPEILLQCRENIRFMRAQLDPRSDWVVCSSAPENPIMLMVFKPEVVAARRLSVEDQERLLQECVDEALANGVLVTRLKTMPISQHASLKTNTYTVTPALKVCVTSGLSKKDVEKAGVTIRHAITKVMTRKTNNKLGLPGCVRFWVWYGWEWI</sequence>
<dbReference type="PANTHER" id="PTHR13693">
    <property type="entry name" value="CLASS II AMINOTRANSFERASE/8-AMINO-7-OXONONANOATE SYNTHASE"/>
    <property type="match status" value="1"/>
</dbReference>